<dbReference type="Pfam" id="PF00485">
    <property type="entry name" value="PRK"/>
    <property type="match status" value="1"/>
</dbReference>
<dbReference type="GO" id="GO:0005524">
    <property type="term" value="F:ATP binding"/>
    <property type="evidence" value="ECO:0007669"/>
    <property type="project" value="InterPro"/>
</dbReference>
<dbReference type="Proteomes" id="UP000544107">
    <property type="component" value="Unassembled WGS sequence"/>
</dbReference>
<reference evidence="2 5" key="2">
    <citation type="submission" date="2020-08" db="EMBL/GenBank/DDBJ databases">
        <title>Genomic Encyclopedia of Type Strains, Phase IV (KMG-IV): sequencing the most valuable type-strain genomes for metagenomic binning, comparative biology and taxonomic classification.</title>
        <authorList>
            <person name="Goeker M."/>
        </authorList>
    </citation>
    <scope>NUCLEOTIDE SEQUENCE [LARGE SCALE GENOMIC DNA]</scope>
    <source>
        <strain evidence="2 5">DSM 100021</strain>
    </source>
</reference>
<dbReference type="SUPFAM" id="SSF52540">
    <property type="entry name" value="P-loop containing nucleoside triphosphate hydrolases"/>
    <property type="match status" value="1"/>
</dbReference>
<name>A0A1Q9ABP3_9HYPH</name>
<dbReference type="AlphaFoldDB" id="A0A1Q9ABP3"/>
<reference evidence="3 4" key="1">
    <citation type="submission" date="2016-09" db="EMBL/GenBank/DDBJ databases">
        <title>Rhizobium oryziradicis sp. nov., isolated from the root of rice.</title>
        <authorList>
            <person name="Zhao J."/>
            <person name="Zhang X."/>
        </authorList>
    </citation>
    <scope>NUCLEOTIDE SEQUENCE [LARGE SCALE GENOMIC DNA]</scope>
    <source>
        <strain evidence="3 4">14971</strain>
    </source>
</reference>
<keyword evidence="3" id="KW-0808">Transferase</keyword>
<evidence type="ECO:0000259" key="1">
    <source>
        <dbReference type="Pfam" id="PF00485"/>
    </source>
</evidence>
<comment type="caution">
    <text evidence="3">The sequence shown here is derived from an EMBL/GenBank/DDBJ whole genome shotgun (WGS) entry which is preliminary data.</text>
</comment>
<evidence type="ECO:0000313" key="4">
    <source>
        <dbReference type="Proteomes" id="UP000185598"/>
    </source>
</evidence>
<evidence type="ECO:0000313" key="2">
    <source>
        <dbReference type="EMBL" id="MBB4010615.1"/>
    </source>
</evidence>
<dbReference type="Proteomes" id="UP000185598">
    <property type="component" value="Unassembled WGS sequence"/>
</dbReference>
<protein>
    <submittedName>
        <fullName evidence="3">Nucleoside/nucleotide kinase family protein</fullName>
    </submittedName>
    <submittedName>
        <fullName evidence="2">Pantothenate kinase</fullName>
    </submittedName>
</protein>
<dbReference type="RefSeq" id="WP_075612596.1">
    <property type="nucleotide sequence ID" value="NZ_JACIED010000010.1"/>
</dbReference>
<keyword evidence="3" id="KW-0418">Kinase</keyword>
<sequence>MTVSVASLTDDVIRLAQGASRFMLAVAGPPGAGKSTLSEALRAALIAKGESAEILPMDGFHMDNGILEERGLLKRKGAPETFDVRGFLDIVTAVRRADEEVLVPVFDRSRELAIASARPISPETRFILVEGNYLLLDRTPWTRLASSFDLTLFVGPPLDVLEQRLRERWVHYGLDEAGIAWKLNGNDLPNGRLVIEASRPADITVDIIDLA</sequence>
<accession>A0A1Q9ABP3</accession>
<dbReference type="PANTHER" id="PTHR10285">
    <property type="entry name" value="URIDINE KINASE"/>
    <property type="match status" value="1"/>
</dbReference>
<dbReference type="InterPro" id="IPR027417">
    <property type="entry name" value="P-loop_NTPase"/>
</dbReference>
<dbReference type="OrthoDB" id="3192509at2"/>
<dbReference type="EMBL" id="MKIN01000015">
    <property type="protein sequence ID" value="OLP52283.1"/>
    <property type="molecule type" value="Genomic_DNA"/>
</dbReference>
<dbReference type="NCBIfam" id="NF006746">
    <property type="entry name" value="PRK09270.1-5"/>
    <property type="match status" value="1"/>
</dbReference>
<evidence type="ECO:0000313" key="3">
    <source>
        <dbReference type="EMBL" id="OLP52283.1"/>
    </source>
</evidence>
<dbReference type="Gene3D" id="3.40.50.300">
    <property type="entry name" value="P-loop containing nucleotide triphosphate hydrolases"/>
    <property type="match status" value="1"/>
</dbReference>
<keyword evidence="4" id="KW-1185">Reference proteome</keyword>
<dbReference type="InterPro" id="IPR006083">
    <property type="entry name" value="PRK/URK"/>
</dbReference>
<dbReference type="GO" id="GO:0016301">
    <property type="term" value="F:kinase activity"/>
    <property type="evidence" value="ECO:0007669"/>
    <property type="project" value="UniProtKB-KW"/>
</dbReference>
<organism evidence="3 4">
    <name type="scientific">Allorhizobium taibaishanense</name>
    <dbReference type="NCBI Taxonomy" id="887144"/>
    <lineage>
        <taxon>Bacteria</taxon>
        <taxon>Pseudomonadati</taxon>
        <taxon>Pseudomonadota</taxon>
        <taxon>Alphaproteobacteria</taxon>
        <taxon>Hyphomicrobiales</taxon>
        <taxon>Rhizobiaceae</taxon>
        <taxon>Rhizobium/Agrobacterium group</taxon>
        <taxon>Allorhizobium</taxon>
    </lineage>
</organism>
<dbReference type="EMBL" id="JACIED010000010">
    <property type="protein sequence ID" value="MBB4010615.1"/>
    <property type="molecule type" value="Genomic_DNA"/>
</dbReference>
<feature type="domain" description="Phosphoribulokinase/uridine kinase" evidence="1">
    <location>
        <begin position="24"/>
        <end position="165"/>
    </location>
</feature>
<gene>
    <name evidence="3" type="ORF">BJF91_24150</name>
    <name evidence="2" type="ORF">GGQ71_004917</name>
</gene>
<proteinExistence type="predicted"/>
<dbReference type="STRING" id="887144.BJF91_24150"/>
<evidence type="ECO:0000313" key="5">
    <source>
        <dbReference type="Proteomes" id="UP000544107"/>
    </source>
</evidence>